<evidence type="ECO:0000256" key="1">
    <source>
        <dbReference type="SAM" id="MobiDB-lite"/>
    </source>
</evidence>
<feature type="transmembrane region" description="Helical" evidence="2">
    <location>
        <begin position="60"/>
        <end position="84"/>
    </location>
</feature>
<reference evidence="3" key="1">
    <citation type="journal article" date="2023" name="Mol. Phylogenet. Evol.">
        <title>Genome-scale phylogeny and comparative genomics of the fungal order Sordariales.</title>
        <authorList>
            <person name="Hensen N."/>
            <person name="Bonometti L."/>
            <person name="Westerberg I."/>
            <person name="Brannstrom I.O."/>
            <person name="Guillou S."/>
            <person name="Cros-Aarteil S."/>
            <person name="Calhoun S."/>
            <person name="Haridas S."/>
            <person name="Kuo A."/>
            <person name="Mondo S."/>
            <person name="Pangilinan J."/>
            <person name="Riley R."/>
            <person name="LaButti K."/>
            <person name="Andreopoulos B."/>
            <person name="Lipzen A."/>
            <person name="Chen C."/>
            <person name="Yan M."/>
            <person name="Daum C."/>
            <person name="Ng V."/>
            <person name="Clum A."/>
            <person name="Steindorff A."/>
            <person name="Ohm R.A."/>
            <person name="Martin F."/>
            <person name="Silar P."/>
            <person name="Natvig D.O."/>
            <person name="Lalanne C."/>
            <person name="Gautier V."/>
            <person name="Ament-Velasquez S.L."/>
            <person name="Kruys A."/>
            <person name="Hutchinson M.I."/>
            <person name="Powell A.J."/>
            <person name="Barry K."/>
            <person name="Miller A.N."/>
            <person name="Grigoriev I.V."/>
            <person name="Debuchy R."/>
            <person name="Gladieux P."/>
            <person name="Hiltunen Thoren M."/>
            <person name="Johannesson H."/>
        </authorList>
    </citation>
    <scope>NUCLEOTIDE SEQUENCE</scope>
    <source>
        <strain evidence="3">PSN309</strain>
    </source>
</reference>
<evidence type="ECO:0000313" key="4">
    <source>
        <dbReference type="Proteomes" id="UP001302126"/>
    </source>
</evidence>
<keyword evidence="4" id="KW-1185">Reference proteome</keyword>
<feature type="compositionally biased region" description="Basic and acidic residues" evidence="1">
    <location>
        <begin position="1"/>
        <end position="17"/>
    </location>
</feature>
<dbReference type="AlphaFoldDB" id="A0AAN6WL30"/>
<reference evidence="3" key="2">
    <citation type="submission" date="2023-05" db="EMBL/GenBank/DDBJ databases">
        <authorList>
            <consortium name="Lawrence Berkeley National Laboratory"/>
            <person name="Steindorff A."/>
            <person name="Hensen N."/>
            <person name="Bonometti L."/>
            <person name="Westerberg I."/>
            <person name="Brannstrom I.O."/>
            <person name="Guillou S."/>
            <person name="Cros-Aarteil S."/>
            <person name="Calhoun S."/>
            <person name="Haridas S."/>
            <person name="Kuo A."/>
            <person name="Mondo S."/>
            <person name="Pangilinan J."/>
            <person name="Riley R."/>
            <person name="Labutti K."/>
            <person name="Andreopoulos B."/>
            <person name="Lipzen A."/>
            <person name="Chen C."/>
            <person name="Yanf M."/>
            <person name="Daum C."/>
            <person name="Ng V."/>
            <person name="Clum A."/>
            <person name="Ohm R."/>
            <person name="Martin F."/>
            <person name="Silar P."/>
            <person name="Natvig D."/>
            <person name="Lalanne C."/>
            <person name="Gautier V."/>
            <person name="Ament-Velasquez S.L."/>
            <person name="Kruys A."/>
            <person name="Hutchinson M.I."/>
            <person name="Powell A.J."/>
            <person name="Barry K."/>
            <person name="Miller A.N."/>
            <person name="Grigoriev I.V."/>
            <person name="Debuchy R."/>
            <person name="Gladieux P."/>
            <person name="Thoren M.H."/>
            <person name="Johannesson H."/>
        </authorList>
    </citation>
    <scope>NUCLEOTIDE SEQUENCE</scope>
    <source>
        <strain evidence="3">PSN309</strain>
    </source>
</reference>
<comment type="caution">
    <text evidence="3">The sequence shown here is derived from an EMBL/GenBank/DDBJ whole genome shotgun (WGS) entry which is preliminary data.</text>
</comment>
<keyword evidence="2" id="KW-1133">Transmembrane helix</keyword>
<keyword evidence="2" id="KW-0812">Transmembrane</keyword>
<feature type="compositionally biased region" description="Basic and acidic residues" evidence="1">
    <location>
        <begin position="244"/>
        <end position="260"/>
    </location>
</feature>
<feature type="region of interest" description="Disordered" evidence="1">
    <location>
        <begin position="218"/>
        <end position="338"/>
    </location>
</feature>
<gene>
    <name evidence="3" type="ORF">QBC35DRAFT_119946</name>
</gene>
<dbReference type="Proteomes" id="UP001302126">
    <property type="component" value="Unassembled WGS sequence"/>
</dbReference>
<name>A0AAN6WL30_9PEZI</name>
<keyword evidence="2" id="KW-0472">Membrane</keyword>
<feature type="compositionally biased region" description="Low complexity" evidence="1">
    <location>
        <begin position="307"/>
        <end position="338"/>
    </location>
</feature>
<feature type="compositionally biased region" description="Low complexity" evidence="1">
    <location>
        <begin position="286"/>
        <end position="301"/>
    </location>
</feature>
<dbReference type="EMBL" id="MU864564">
    <property type="protein sequence ID" value="KAK4183241.1"/>
    <property type="molecule type" value="Genomic_DNA"/>
</dbReference>
<accession>A0AAN6WL30</accession>
<evidence type="ECO:0000313" key="3">
    <source>
        <dbReference type="EMBL" id="KAK4183241.1"/>
    </source>
</evidence>
<protein>
    <submittedName>
        <fullName evidence="3">Uncharacterized protein</fullName>
    </submittedName>
</protein>
<organism evidence="3 4">
    <name type="scientific">Podospora australis</name>
    <dbReference type="NCBI Taxonomy" id="1536484"/>
    <lineage>
        <taxon>Eukaryota</taxon>
        <taxon>Fungi</taxon>
        <taxon>Dikarya</taxon>
        <taxon>Ascomycota</taxon>
        <taxon>Pezizomycotina</taxon>
        <taxon>Sordariomycetes</taxon>
        <taxon>Sordariomycetidae</taxon>
        <taxon>Sordariales</taxon>
        <taxon>Podosporaceae</taxon>
        <taxon>Podospora</taxon>
    </lineage>
</organism>
<evidence type="ECO:0000256" key="2">
    <source>
        <dbReference type="SAM" id="Phobius"/>
    </source>
</evidence>
<proteinExistence type="predicted"/>
<sequence>MAAETAEKTRGSTDDFRPTPLPMPRGSSDSSSDGGNEDASTQPVITDHSDPPHSWLSPKLALPIALIVGGAIIGGGTYGVVAYVQNLVENATVDGDEAKWLQAARTQAYDACYLGCNDCNDPEYAWKACQTTAKAVVKGINCDANKMWNWAAADRYPRPCLKAVGVILMGDALERLKADYRKRFAIITVTVLGGLAVGVLVYFLIRKFTKTKSQFTAAQQHSPISSAPPSWSITRPATWKTKPSKKEKVHKEKSSSDHYHGGGGSTIPTAYTDSYTPASMPLAGHSSRSSSRSSRSSSRPRSPSPVSPVAERASLSRRSSSSSSNASSRGGSSSPRVSTVVTGLVALSPTVSAYACTGRDAAWTQHFVSTNGTISGAVHGWFSECRDKKTCRDSCSNSCTTNSSGVRKCSKKCTQHCTTDTVTDRIPKSYVDAVMPKVQHCGFKLVDAVPHAVGTRVANAAIEKNLWVRISVSGYNVTKSGETDEGVVCLHGLGGKS</sequence>
<feature type="transmembrane region" description="Helical" evidence="2">
    <location>
        <begin position="184"/>
        <end position="205"/>
    </location>
</feature>
<feature type="region of interest" description="Disordered" evidence="1">
    <location>
        <begin position="1"/>
        <end position="52"/>
    </location>
</feature>
<feature type="compositionally biased region" description="Polar residues" evidence="1">
    <location>
        <begin position="266"/>
        <end position="277"/>
    </location>
</feature>
<feature type="compositionally biased region" description="Low complexity" evidence="1">
    <location>
        <begin position="222"/>
        <end position="233"/>
    </location>
</feature>